<dbReference type="SMART" id="SM00028">
    <property type="entry name" value="TPR"/>
    <property type="match status" value="8"/>
</dbReference>
<comment type="similarity">
    <text evidence="2">Belongs to the APC3/CDC27 family.</text>
</comment>
<dbReference type="AlphaFoldDB" id="A0A2P6NI08"/>
<dbReference type="STRING" id="1890364.A0A2P6NI08"/>
<comment type="caution">
    <text evidence="5">The sequence shown here is derived from an EMBL/GenBank/DDBJ whole genome shotgun (WGS) entry which is preliminary data.</text>
</comment>
<sequence length="759" mass="88017">MDVSQGNQHNSHNGFNLLSVELIVHILENLHPFDLCACRDTSFAWRSIVDSVMKWKCLPFTHSSLGIVPPADLEKLVYYNKNALLCDNNDDSSHTFQGFLFGMINEQIEEEHAVSPWVHTLTALSTDDPNEVVTSKLRQQCIEHLRKAEELNPKNIMAWMNHGYFSVTWGDYASAKRAFKTALEKFTRNEAEVSYYYNVAYTYYRLNNDNAALEYFKKSLELYHLPFKSNNMAPTIEFSAAYFQRRSQVMPPDDHTNRPVLSLLQTIISSLPKTSASSSKSVEGRSDRNNHKSVAIDIRTCRFLNEFSRERKTPKSLFSSSISLARCFNHIATSLQFLDKNDEAFEFYSKALSENYDLPNVHYGLAWLYNSNKNVNKARYHFEMAIELNPSHIHALTKLGWVHAEAGNEDTARQYFAKSLELDPNYAPAQNGMADTFVYDIALLADNMRARESIGQLMLLLEKYPKYSNGYILLGTLYFTELEEFTNALTAFKKAMELAPNKKLCYEVAKCHYVLGNYEEAKRELEEELRLIEECITSHVICHVNTNGSLKESHKRQLTRVHILMGDVHQKLGEYEKAMEHYNKAQNNSKHKTVYYGLATLHAKMENFSMSHRYFEESIQGVEFSESDLMVWAASRRRNWQDNERAIQLFHRVMSISPLHIQVHREWAEMISSEISRMKREGYEYSNSKRTVSELEEMRREHVETSEKIRTDLIGELSQVLISIGKKEEGTGWLERSNRIEQTNNFYIPRVITQWFTSE</sequence>
<dbReference type="SUPFAM" id="SSF81383">
    <property type="entry name" value="F-box domain"/>
    <property type="match status" value="1"/>
</dbReference>
<evidence type="ECO:0000256" key="3">
    <source>
        <dbReference type="PROSITE-ProRule" id="PRU00339"/>
    </source>
</evidence>
<reference evidence="5 6" key="1">
    <citation type="journal article" date="2018" name="Genome Biol. Evol.">
        <title>Multiple Roots of Fruiting Body Formation in Amoebozoa.</title>
        <authorList>
            <person name="Hillmann F."/>
            <person name="Forbes G."/>
            <person name="Novohradska S."/>
            <person name="Ferling I."/>
            <person name="Riege K."/>
            <person name="Groth M."/>
            <person name="Westermann M."/>
            <person name="Marz M."/>
            <person name="Spaller T."/>
            <person name="Winckler T."/>
            <person name="Schaap P."/>
            <person name="Glockner G."/>
        </authorList>
    </citation>
    <scope>NUCLEOTIDE SEQUENCE [LARGE SCALE GENOMIC DNA]</scope>
    <source>
        <strain evidence="5 6">Jena</strain>
    </source>
</reference>
<dbReference type="EMBL" id="MDYQ01000079">
    <property type="protein sequence ID" value="PRP83595.1"/>
    <property type="molecule type" value="Genomic_DNA"/>
</dbReference>
<dbReference type="Gene3D" id="1.25.40.10">
    <property type="entry name" value="Tetratricopeptide repeat domain"/>
    <property type="match status" value="4"/>
</dbReference>
<dbReference type="PANTHER" id="PTHR12558:SF13">
    <property type="entry name" value="CELL DIVISION CYCLE PROTEIN 27 HOMOLOG"/>
    <property type="match status" value="1"/>
</dbReference>
<protein>
    <submittedName>
        <fullName evidence="5">SLEI family protein</fullName>
    </submittedName>
</protein>
<dbReference type="SMART" id="SM00256">
    <property type="entry name" value="FBOX"/>
    <property type="match status" value="1"/>
</dbReference>
<dbReference type="Pfam" id="PF13181">
    <property type="entry name" value="TPR_8"/>
    <property type="match status" value="4"/>
</dbReference>
<evidence type="ECO:0000259" key="4">
    <source>
        <dbReference type="SMART" id="SM00256"/>
    </source>
</evidence>
<evidence type="ECO:0000313" key="5">
    <source>
        <dbReference type="EMBL" id="PRP83595.1"/>
    </source>
</evidence>
<dbReference type="PROSITE" id="PS50005">
    <property type="entry name" value="TPR"/>
    <property type="match status" value="4"/>
</dbReference>
<dbReference type="InParanoid" id="A0A2P6NI08"/>
<evidence type="ECO:0000313" key="6">
    <source>
        <dbReference type="Proteomes" id="UP000241769"/>
    </source>
</evidence>
<evidence type="ECO:0000256" key="1">
    <source>
        <dbReference type="ARBA" id="ARBA00022803"/>
    </source>
</evidence>
<dbReference type="OrthoDB" id="19588at2759"/>
<dbReference type="Gene3D" id="1.20.1280.50">
    <property type="match status" value="1"/>
</dbReference>
<dbReference type="SUPFAM" id="SSF48452">
    <property type="entry name" value="TPR-like"/>
    <property type="match status" value="1"/>
</dbReference>
<feature type="domain" description="F-box" evidence="4">
    <location>
        <begin position="18"/>
        <end position="58"/>
    </location>
</feature>
<feature type="repeat" description="TPR" evidence="3">
    <location>
        <begin position="393"/>
        <end position="426"/>
    </location>
</feature>
<evidence type="ECO:0000256" key="2">
    <source>
        <dbReference type="ARBA" id="ARBA00038210"/>
    </source>
</evidence>
<name>A0A2P6NI08_9EUKA</name>
<dbReference type="InterPro" id="IPR011990">
    <property type="entry name" value="TPR-like_helical_dom_sf"/>
</dbReference>
<dbReference type="CDD" id="cd09917">
    <property type="entry name" value="F-box_SF"/>
    <property type="match status" value="1"/>
</dbReference>
<dbReference type="InterPro" id="IPR019734">
    <property type="entry name" value="TPR_rpt"/>
</dbReference>
<proteinExistence type="inferred from homology"/>
<keyword evidence="1 3" id="KW-0802">TPR repeat</keyword>
<dbReference type="Pfam" id="PF00646">
    <property type="entry name" value="F-box"/>
    <property type="match status" value="1"/>
</dbReference>
<feature type="repeat" description="TPR" evidence="3">
    <location>
        <begin position="559"/>
        <end position="592"/>
    </location>
</feature>
<dbReference type="InterPro" id="IPR036047">
    <property type="entry name" value="F-box-like_dom_sf"/>
</dbReference>
<dbReference type="InterPro" id="IPR001810">
    <property type="entry name" value="F-box_dom"/>
</dbReference>
<accession>A0A2P6NI08</accession>
<organism evidence="5 6">
    <name type="scientific">Planoprotostelium fungivorum</name>
    <dbReference type="NCBI Taxonomy" id="1890364"/>
    <lineage>
        <taxon>Eukaryota</taxon>
        <taxon>Amoebozoa</taxon>
        <taxon>Evosea</taxon>
        <taxon>Variosea</taxon>
        <taxon>Cavosteliida</taxon>
        <taxon>Cavosteliaceae</taxon>
        <taxon>Planoprotostelium</taxon>
    </lineage>
</organism>
<keyword evidence="6" id="KW-1185">Reference proteome</keyword>
<dbReference type="PANTHER" id="PTHR12558">
    <property type="entry name" value="CELL DIVISION CYCLE 16,23,27"/>
    <property type="match status" value="1"/>
</dbReference>
<feature type="repeat" description="TPR" evidence="3">
    <location>
        <begin position="359"/>
        <end position="392"/>
    </location>
</feature>
<dbReference type="Proteomes" id="UP000241769">
    <property type="component" value="Unassembled WGS sequence"/>
</dbReference>
<gene>
    <name evidence="5" type="ORF">PROFUN_08321</name>
</gene>
<feature type="repeat" description="TPR" evidence="3">
    <location>
        <begin position="193"/>
        <end position="226"/>
    </location>
</feature>